<protein>
    <recommendedName>
        <fullName evidence="4">CUE domain-containing protein</fullName>
    </recommendedName>
</protein>
<comment type="caution">
    <text evidence="2">The sequence shown here is derived from an EMBL/GenBank/DDBJ whole genome shotgun (WGS) entry which is preliminary data.</text>
</comment>
<dbReference type="PANTHER" id="PTHR31245">
    <property type="entry name" value="UBIQUITIN SYSTEM COMPONENT CUE PROTEIN"/>
    <property type="match status" value="1"/>
</dbReference>
<proteinExistence type="predicted"/>
<dbReference type="PANTHER" id="PTHR31245:SF29">
    <property type="entry name" value="CUE DOMAIN-CONTAINING PROTEIN"/>
    <property type="match status" value="1"/>
</dbReference>
<dbReference type="Proteomes" id="UP000824890">
    <property type="component" value="Unassembled WGS sequence"/>
</dbReference>
<keyword evidence="1" id="KW-0175">Coiled coil</keyword>
<gene>
    <name evidence="2" type="ORF">HID58_006252</name>
</gene>
<feature type="coiled-coil region" evidence="1">
    <location>
        <begin position="256"/>
        <end position="297"/>
    </location>
</feature>
<name>A0ABQ8EAV5_BRANA</name>
<dbReference type="EMBL" id="JAGKQM010000002">
    <property type="protein sequence ID" value="KAH0938791.1"/>
    <property type="molecule type" value="Genomic_DNA"/>
</dbReference>
<evidence type="ECO:0000313" key="2">
    <source>
        <dbReference type="EMBL" id="KAH0938791.1"/>
    </source>
</evidence>
<accession>A0ABQ8EAV5</accession>
<evidence type="ECO:0000313" key="3">
    <source>
        <dbReference type="Proteomes" id="UP000824890"/>
    </source>
</evidence>
<dbReference type="CDD" id="cd14279">
    <property type="entry name" value="CUE"/>
    <property type="match status" value="1"/>
</dbReference>
<evidence type="ECO:0000256" key="1">
    <source>
        <dbReference type="SAM" id="Coils"/>
    </source>
</evidence>
<keyword evidence="3" id="KW-1185">Reference proteome</keyword>
<evidence type="ECO:0008006" key="4">
    <source>
        <dbReference type="Google" id="ProtNLM"/>
    </source>
</evidence>
<reference evidence="2 3" key="1">
    <citation type="submission" date="2021-05" db="EMBL/GenBank/DDBJ databases">
        <title>Genome Assembly of Synthetic Allotetraploid Brassica napus Reveals Homoeologous Exchanges between Subgenomes.</title>
        <authorList>
            <person name="Davis J.T."/>
        </authorList>
    </citation>
    <scope>NUCLEOTIDE SEQUENCE [LARGE SCALE GENOMIC DNA]</scope>
    <source>
        <strain evidence="3">cv. Da-Ae</strain>
        <tissue evidence="2">Seedling</tissue>
    </source>
</reference>
<sequence length="309" mass="34773">MCKRKSTKEPLPLKDRYKKPIEHLDAPPPNHHLLLLLSNPNLLRFGFFRSSGSLVSNHPSIPAMSAVYCGSKRSYFEDIPSPPSSKRFRCYSPSDSPIWSSPPSSSLDQLRTAFPHLELTVLVKALEEHGNDLCAATRSLHSEEKKAEELANMESHAVAGGTFTADSDNHPASGDDWVGLLIREVTQSTGIDDAKVRAAKVLQSLEQTLSSRAREEAGKIFQEEKVAVQQQVEDLMKDNTVLKRAVAIQHERQKAFEDANQQLELLKQVIPQYQEKIRNLEMNNYALNLRLQQAEQGNSMLERFNPDVY</sequence>
<organism evidence="2 3">
    <name type="scientific">Brassica napus</name>
    <name type="common">Rape</name>
    <dbReference type="NCBI Taxonomy" id="3708"/>
    <lineage>
        <taxon>Eukaryota</taxon>
        <taxon>Viridiplantae</taxon>
        <taxon>Streptophyta</taxon>
        <taxon>Embryophyta</taxon>
        <taxon>Tracheophyta</taxon>
        <taxon>Spermatophyta</taxon>
        <taxon>Magnoliopsida</taxon>
        <taxon>eudicotyledons</taxon>
        <taxon>Gunneridae</taxon>
        <taxon>Pentapetalae</taxon>
        <taxon>rosids</taxon>
        <taxon>malvids</taxon>
        <taxon>Brassicales</taxon>
        <taxon>Brassicaceae</taxon>
        <taxon>Brassiceae</taxon>
        <taxon>Brassica</taxon>
    </lineage>
</organism>